<dbReference type="AlphaFoldDB" id="A0A4Z2I4R0"/>
<feature type="region of interest" description="Disordered" evidence="1">
    <location>
        <begin position="1"/>
        <end position="74"/>
    </location>
</feature>
<sequence length="96" mass="10455">MIDHPRPSSKPDQRGQTPKKESTVQAGEGGLASSQHLQGTPDRSNGNEASGSAQLHDTRREGLSRDRYDHTNGKGLLVGFGTNAFTASEHWWVSDR</sequence>
<feature type="compositionally biased region" description="Basic and acidic residues" evidence="1">
    <location>
        <begin position="1"/>
        <end position="22"/>
    </location>
</feature>
<organism evidence="2 3">
    <name type="scientific">Liparis tanakae</name>
    <name type="common">Tanaka's snailfish</name>
    <dbReference type="NCBI Taxonomy" id="230148"/>
    <lineage>
        <taxon>Eukaryota</taxon>
        <taxon>Metazoa</taxon>
        <taxon>Chordata</taxon>
        <taxon>Craniata</taxon>
        <taxon>Vertebrata</taxon>
        <taxon>Euteleostomi</taxon>
        <taxon>Actinopterygii</taxon>
        <taxon>Neopterygii</taxon>
        <taxon>Teleostei</taxon>
        <taxon>Neoteleostei</taxon>
        <taxon>Acanthomorphata</taxon>
        <taxon>Eupercaria</taxon>
        <taxon>Perciformes</taxon>
        <taxon>Cottioidei</taxon>
        <taxon>Cottales</taxon>
        <taxon>Liparidae</taxon>
        <taxon>Liparis</taxon>
    </lineage>
</organism>
<reference evidence="2 3" key="1">
    <citation type="submission" date="2019-03" db="EMBL/GenBank/DDBJ databases">
        <title>First draft genome of Liparis tanakae, snailfish: a comprehensive survey of snailfish specific genes.</title>
        <authorList>
            <person name="Kim W."/>
            <person name="Song I."/>
            <person name="Jeong J.-H."/>
            <person name="Kim D."/>
            <person name="Kim S."/>
            <person name="Ryu S."/>
            <person name="Song J.Y."/>
            <person name="Lee S.K."/>
        </authorList>
    </citation>
    <scope>NUCLEOTIDE SEQUENCE [LARGE SCALE GENOMIC DNA]</scope>
    <source>
        <tissue evidence="2">Muscle</tissue>
    </source>
</reference>
<comment type="caution">
    <text evidence="2">The sequence shown here is derived from an EMBL/GenBank/DDBJ whole genome shotgun (WGS) entry which is preliminary data.</text>
</comment>
<proteinExistence type="predicted"/>
<gene>
    <name evidence="2" type="ORF">EYF80_017507</name>
</gene>
<protein>
    <submittedName>
        <fullName evidence="2">Uncharacterized protein</fullName>
    </submittedName>
</protein>
<evidence type="ECO:0000313" key="2">
    <source>
        <dbReference type="EMBL" id="TNN72223.1"/>
    </source>
</evidence>
<evidence type="ECO:0000313" key="3">
    <source>
        <dbReference type="Proteomes" id="UP000314294"/>
    </source>
</evidence>
<name>A0A4Z2I4R0_9TELE</name>
<feature type="compositionally biased region" description="Basic and acidic residues" evidence="1">
    <location>
        <begin position="56"/>
        <end position="72"/>
    </location>
</feature>
<evidence type="ECO:0000256" key="1">
    <source>
        <dbReference type="SAM" id="MobiDB-lite"/>
    </source>
</evidence>
<dbReference type="EMBL" id="SRLO01000140">
    <property type="protein sequence ID" value="TNN72223.1"/>
    <property type="molecule type" value="Genomic_DNA"/>
</dbReference>
<feature type="compositionally biased region" description="Polar residues" evidence="1">
    <location>
        <begin position="32"/>
        <end position="55"/>
    </location>
</feature>
<dbReference type="Proteomes" id="UP000314294">
    <property type="component" value="Unassembled WGS sequence"/>
</dbReference>
<accession>A0A4Z2I4R0</accession>
<keyword evidence="3" id="KW-1185">Reference proteome</keyword>